<evidence type="ECO:0000313" key="1">
    <source>
        <dbReference type="EMBL" id="ACN30606.1"/>
    </source>
</evidence>
<accession>C0P8W1</accession>
<sequence length="145" mass="16396">MCCPWLKKILQMNSATLPVLSRPESLMVIVELISCWGCVISLINHQFVTVFTIQQATRQDPALSSAEDDKSRWNQVMENFDVLFARVNDIGVIQRELKPQMEQNNLKVDKCSEEQQSFISMQLLEDEEKSIGSDSASLGTKNCPS</sequence>
<name>C0P8W1_MAIZE</name>
<protein>
    <submittedName>
        <fullName evidence="1">Uncharacterized protein</fullName>
    </submittedName>
</protein>
<dbReference type="EMBL" id="BT064730">
    <property type="protein sequence ID" value="ACN30606.1"/>
    <property type="molecule type" value="mRNA"/>
</dbReference>
<proteinExistence type="evidence at transcript level"/>
<organism evidence="1">
    <name type="scientific">Zea mays</name>
    <name type="common">Maize</name>
    <dbReference type="NCBI Taxonomy" id="4577"/>
    <lineage>
        <taxon>Eukaryota</taxon>
        <taxon>Viridiplantae</taxon>
        <taxon>Streptophyta</taxon>
        <taxon>Embryophyta</taxon>
        <taxon>Tracheophyta</taxon>
        <taxon>Spermatophyta</taxon>
        <taxon>Magnoliopsida</taxon>
        <taxon>Liliopsida</taxon>
        <taxon>Poales</taxon>
        <taxon>Poaceae</taxon>
        <taxon>PACMAD clade</taxon>
        <taxon>Panicoideae</taxon>
        <taxon>Andropogonodae</taxon>
        <taxon>Andropogoneae</taxon>
        <taxon>Tripsacinae</taxon>
        <taxon>Zea</taxon>
    </lineage>
</organism>
<dbReference type="AlphaFoldDB" id="C0P8W1"/>
<reference evidence="1" key="1">
    <citation type="journal article" date="2009" name="PLoS Genet.">
        <title>Sequencing, mapping, and analysis of 27,455 maize full-length cDNAs.</title>
        <authorList>
            <person name="Soderlund C."/>
            <person name="Descour A."/>
            <person name="Kudrna D."/>
            <person name="Bomhoff M."/>
            <person name="Boyd L."/>
            <person name="Currie J."/>
            <person name="Angelova A."/>
            <person name="Collura K."/>
            <person name="Wissotski M."/>
            <person name="Ashley E."/>
            <person name="Morrow D."/>
            <person name="Fernandes J."/>
            <person name="Walbot V."/>
            <person name="Yu Y."/>
        </authorList>
    </citation>
    <scope>NUCLEOTIDE SEQUENCE</scope>
    <source>
        <strain evidence="1">B73</strain>
    </source>
</reference>